<name>A0A2M7R7G5_9BACT</name>
<dbReference type="PROSITE" id="PS51782">
    <property type="entry name" value="LYSM"/>
    <property type="match status" value="2"/>
</dbReference>
<dbReference type="PANTHER" id="PTHR21666:SF270">
    <property type="entry name" value="MUREIN HYDROLASE ACTIVATOR ENVC"/>
    <property type="match status" value="1"/>
</dbReference>
<organism evidence="3 4">
    <name type="scientific">Candidatus Nealsonbacteria bacterium CG_4_10_14_0_8_um_filter_35_10</name>
    <dbReference type="NCBI Taxonomy" id="1974683"/>
    <lineage>
        <taxon>Bacteria</taxon>
        <taxon>Candidatus Nealsoniibacteriota</taxon>
    </lineage>
</organism>
<dbReference type="Gene3D" id="2.70.70.10">
    <property type="entry name" value="Glucose Permease (Domain IIA)"/>
    <property type="match status" value="1"/>
</dbReference>
<keyword evidence="1" id="KW-1133">Transmembrane helix</keyword>
<dbReference type="PANTHER" id="PTHR21666">
    <property type="entry name" value="PEPTIDASE-RELATED"/>
    <property type="match status" value="1"/>
</dbReference>
<evidence type="ECO:0000259" key="2">
    <source>
        <dbReference type="PROSITE" id="PS51782"/>
    </source>
</evidence>
<dbReference type="Pfam" id="PF01476">
    <property type="entry name" value="LysM"/>
    <property type="match status" value="2"/>
</dbReference>
<dbReference type="AlphaFoldDB" id="A0A2M7R7G5"/>
<evidence type="ECO:0000313" key="3">
    <source>
        <dbReference type="EMBL" id="PIY90746.1"/>
    </source>
</evidence>
<dbReference type="InterPro" id="IPR016047">
    <property type="entry name" value="M23ase_b-sheet_dom"/>
</dbReference>
<dbReference type="InterPro" id="IPR036779">
    <property type="entry name" value="LysM_dom_sf"/>
</dbReference>
<dbReference type="InterPro" id="IPR011055">
    <property type="entry name" value="Dup_hybrid_motif"/>
</dbReference>
<dbReference type="Pfam" id="PF01551">
    <property type="entry name" value="Peptidase_M23"/>
    <property type="match status" value="1"/>
</dbReference>
<evidence type="ECO:0000313" key="4">
    <source>
        <dbReference type="Proteomes" id="UP000230055"/>
    </source>
</evidence>
<sequence>MPRVPQATVVRGLTSSFDLLNLKRVSKIPLKFKISLKRPNFRGFFKKPFFYLGLILVILFFSLLASLPKSKNLSGIFLAKIDSKNTGNQNLFLGSVGRFLLESPNLFFVQKDSLKAVSSPTNVNPKVFGSLVGESEETRKEILEYTIEEGDTLSKIAENFGISLETVLWANDLTKNSKISVGQKLIILPVSGVLHFVQKGETLSEIAKKYKGDVEKIIEFNELDNEKDIFAGDILIIPDGIMPSKTYIAPQIPLASSYFICPISQPCRITQGLHWYNAVDFSHGKCGEPIYAAAQGEVLKVRFGWNKGAGNYITILHPNGVITMYGHIATSLVNPGDQVSQGQMIALMGGQPGTAGAGISTGCHLHFGVQGTKNPFAQ</sequence>
<protein>
    <recommendedName>
        <fullName evidence="2">LysM domain-containing protein</fullName>
    </recommendedName>
</protein>
<evidence type="ECO:0000256" key="1">
    <source>
        <dbReference type="SAM" id="Phobius"/>
    </source>
</evidence>
<dbReference type="Proteomes" id="UP000230055">
    <property type="component" value="Unassembled WGS sequence"/>
</dbReference>
<keyword evidence="1" id="KW-0472">Membrane</keyword>
<dbReference type="CDD" id="cd00118">
    <property type="entry name" value="LysM"/>
    <property type="match status" value="2"/>
</dbReference>
<feature type="domain" description="LysM" evidence="2">
    <location>
        <begin position="193"/>
        <end position="237"/>
    </location>
</feature>
<feature type="transmembrane region" description="Helical" evidence="1">
    <location>
        <begin position="49"/>
        <end position="67"/>
    </location>
</feature>
<dbReference type="InterPro" id="IPR018392">
    <property type="entry name" value="LysM"/>
</dbReference>
<dbReference type="SUPFAM" id="SSF51261">
    <property type="entry name" value="Duplicated hybrid motif"/>
    <property type="match status" value="1"/>
</dbReference>
<comment type="caution">
    <text evidence="3">The sequence shown here is derived from an EMBL/GenBank/DDBJ whole genome shotgun (WGS) entry which is preliminary data.</text>
</comment>
<accession>A0A2M7R7G5</accession>
<dbReference type="CDD" id="cd12797">
    <property type="entry name" value="M23_peptidase"/>
    <property type="match status" value="1"/>
</dbReference>
<gene>
    <name evidence="3" type="ORF">COY72_01765</name>
</gene>
<proteinExistence type="predicted"/>
<dbReference type="Gene3D" id="3.10.350.10">
    <property type="entry name" value="LysM domain"/>
    <property type="match status" value="2"/>
</dbReference>
<dbReference type="InterPro" id="IPR050570">
    <property type="entry name" value="Cell_wall_metabolism_enzyme"/>
</dbReference>
<reference evidence="4" key="1">
    <citation type="submission" date="2017-09" db="EMBL/GenBank/DDBJ databases">
        <title>Depth-based differentiation of microbial function through sediment-hosted aquifers and enrichment of novel symbionts in the deep terrestrial subsurface.</title>
        <authorList>
            <person name="Probst A.J."/>
            <person name="Ladd B."/>
            <person name="Jarett J.K."/>
            <person name="Geller-Mcgrath D.E."/>
            <person name="Sieber C.M.K."/>
            <person name="Emerson J.B."/>
            <person name="Anantharaman K."/>
            <person name="Thomas B.C."/>
            <person name="Malmstrom R."/>
            <person name="Stieglmeier M."/>
            <person name="Klingl A."/>
            <person name="Woyke T."/>
            <person name="Ryan C.M."/>
            <person name="Banfield J.F."/>
        </authorList>
    </citation>
    <scope>NUCLEOTIDE SEQUENCE [LARGE SCALE GENOMIC DNA]</scope>
</reference>
<dbReference type="EMBL" id="PFLX01000045">
    <property type="protein sequence ID" value="PIY90746.1"/>
    <property type="molecule type" value="Genomic_DNA"/>
</dbReference>
<feature type="domain" description="LysM" evidence="2">
    <location>
        <begin position="143"/>
        <end position="187"/>
    </location>
</feature>
<dbReference type="SMART" id="SM00257">
    <property type="entry name" value="LysM"/>
    <property type="match status" value="2"/>
</dbReference>
<keyword evidence="1" id="KW-0812">Transmembrane</keyword>
<dbReference type="GO" id="GO:0004222">
    <property type="term" value="F:metalloendopeptidase activity"/>
    <property type="evidence" value="ECO:0007669"/>
    <property type="project" value="TreeGrafter"/>
</dbReference>